<dbReference type="OrthoDB" id="655030at2759"/>
<dbReference type="Gene3D" id="3.50.50.60">
    <property type="entry name" value="FAD/NAD(P)-binding domain"/>
    <property type="match status" value="1"/>
</dbReference>
<sequence length="519" mass="57532">MPAASKPTRAFVPLPGIEYATAVHPYLKLTPNPNGGPKITFTPEEVEAVSKPNVLISGGGIGGLTLALLLHKANIPFLVFERAKEITPLGSAIVMGSSVAALFKQLGIWDEFVERSKEYHTVNMYKEDLKLVNTMTGPWLAEAAGCQNSIISRPQLYDLLLNSLPRDRVLLGKRILSFSQNEDNVMIDCSDNTSYYGDILVGADGAYSAVRQNLYKQLKKVHKLPSSDDVTLPFGCVCLVGQTVPLDPEEFPQMKEDLTEVNTVLGVSTMCTWVTVTTKQNTVCWSVIHFLDKDSSKRHDSFRNSEWGPEAAEALAREVRVFKVPGGKDGKELTMAEYIDRTPSDLMSKVMLEEIVFDTWYGGRTVLLGDACHKMNLTGGLGGIHAIHDAVALANWMSTLRLADEEKLGKVFKKYRSERYPVAKAAFETSQMFTHNLGKNLLSVLVRAMMKRIPVWVFKRIIYKMYASRPQASFLPLVEDNAPIKPSYQYSLHKTLAIHKELAKKATGLSTMSNAPVTV</sequence>
<evidence type="ECO:0000256" key="2">
    <source>
        <dbReference type="ARBA" id="ARBA00022630"/>
    </source>
</evidence>
<dbReference type="InterPro" id="IPR036188">
    <property type="entry name" value="FAD/NAD-bd_sf"/>
</dbReference>
<organism evidence="6 7">
    <name type="scientific">Podila verticillata NRRL 6337</name>
    <dbReference type="NCBI Taxonomy" id="1069443"/>
    <lineage>
        <taxon>Eukaryota</taxon>
        <taxon>Fungi</taxon>
        <taxon>Fungi incertae sedis</taxon>
        <taxon>Mucoromycota</taxon>
        <taxon>Mortierellomycotina</taxon>
        <taxon>Mortierellomycetes</taxon>
        <taxon>Mortierellales</taxon>
        <taxon>Mortierellaceae</taxon>
        <taxon>Podila</taxon>
    </lineage>
</organism>
<dbReference type="PANTHER" id="PTHR47356">
    <property type="entry name" value="FAD-DEPENDENT MONOOXYGENASE ASQG-RELATED"/>
    <property type="match status" value="1"/>
</dbReference>
<evidence type="ECO:0000256" key="4">
    <source>
        <dbReference type="ARBA" id="ARBA00023002"/>
    </source>
</evidence>
<dbReference type="InterPro" id="IPR050562">
    <property type="entry name" value="FAD_mOase_fung"/>
</dbReference>
<comment type="similarity">
    <text evidence="1">Belongs to the paxM FAD-dependent monooxygenase family.</text>
</comment>
<keyword evidence="2" id="KW-0285">Flavoprotein</keyword>
<dbReference type="PRINTS" id="PR00420">
    <property type="entry name" value="RNGMNOXGNASE"/>
</dbReference>
<feature type="domain" description="FAD-binding" evidence="5">
    <location>
        <begin position="53"/>
        <end position="428"/>
    </location>
</feature>
<dbReference type="Pfam" id="PF01494">
    <property type="entry name" value="FAD_binding_3"/>
    <property type="match status" value="1"/>
</dbReference>
<protein>
    <recommendedName>
        <fullName evidence="5">FAD-binding domain-containing protein</fullName>
    </recommendedName>
</protein>
<name>A0A086TIE4_9FUNG</name>
<keyword evidence="4" id="KW-0560">Oxidoreductase</keyword>
<dbReference type="GO" id="GO:0071949">
    <property type="term" value="F:FAD binding"/>
    <property type="evidence" value="ECO:0007669"/>
    <property type="project" value="InterPro"/>
</dbReference>
<evidence type="ECO:0000256" key="1">
    <source>
        <dbReference type="ARBA" id="ARBA00007992"/>
    </source>
</evidence>
<dbReference type="Proteomes" id="UP000243308">
    <property type="component" value="Unassembled WGS sequence"/>
</dbReference>
<accession>A0A086TIE4</accession>
<keyword evidence="7" id="KW-1185">Reference proteome</keyword>
<keyword evidence="3" id="KW-0274">FAD</keyword>
<proteinExistence type="inferred from homology"/>
<dbReference type="SUPFAM" id="SSF51905">
    <property type="entry name" value="FAD/NAD(P)-binding domain"/>
    <property type="match status" value="1"/>
</dbReference>
<evidence type="ECO:0000256" key="3">
    <source>
        <dbReference type="ARBA" id="ARBA00022827"/>
    </source>
</evidence>
<dbReference type="GO" id="GO:0004497">
    <property type="term" value="F:monooxygenase activity"/>
    <property type="evidence" value="ECO:0007669"/>
    <property type="project" value="InterPro"/>
</dbReference>
<gene>
    <name evidence="6" type="ORF">MVEG_12443</name>
</gene>
<dbReference type="InterPro" id="IPR002938">
    <property type="entry name" value="FAD-bd"/>
</dbReference>
<evidence type="ECO:0000313" key="6">
    <source>
        <dbReference type="EMBL" id="KFH61721.1"/>
    </source>
</evidence>
<dbReference type="EMBL" id="KN042459">
    <property type="protein sequence ID" value="KFH61721.1"/>
    <property type="molecule type" value="Genomic_DNA"/>
</dbReference>
<dbReference type="PANTHER" id="PTHR47356:SF2">
    <property type="entry name" value="FAD-BINDING DOMAIN-CONTAINING PROTEIN-RELATED"/>
    <property type="match status" value="1"/>
</dbReference>
<reference evidence="6 7" key="1">
    <citation type="submission" date="2011-02" db="EMBL/GenBank/DDBJ databases">
        <title>The Genome Sequence of Mortierella verticillata NRRL 6337.</title>
        <authorList>
            <consortium name="The Broad Institute Genome Sequencing Platform"/>
            <person name="Russ C."/>
            <person name="Cuomo C."/>
            <person name="Burger G."/>
            <person name="Gray M.W."/>
            <person name="Holland P.W.H."/>
            <person name="King N."/>
            <person name="Lang F.B.F."/>
            <person name="Roger A.J."/>
            <person name="Ruiz-Trillo I."/>
            <person name="Young S.K."/>
            <person name="Zeng Q."/>
            <person name="Gargeya S."/>
            <person name="Alvarado L."/>
            <person name="Berlin A."/>
            <person name="Chapman S.B."/>
            <person name="Chen Z."/>
            <person name="Freedman E."/>
            <person name="Gellesch M."/>
            <person name="Goldberg J."/>
            <person name="Griggs A."/>
            <person name="Gujja S."/>
            <person name="Heilman E."/>
            <person name="Heiman D."/>
            <person name="Howarth C."/>
            <person name="Mehta T."/>
            <person name="Neiman D."/>
            <person name="Pearson M."/>
            <person name="Roberts A."/>
            <person name="Saif S."/>
            <person name="Shea T."/>
            <person name="Shenoy N."/>
            <person name="Sisk P."/>
            <person name="Stolte C."/>
            <person name="Sykes S."/>
            <person name="White J."/>
            <person name="Yandava C."/>
            <person name="Haas B."/>
            <person name="Nusbaum C."/>
            <person name="Birren B."/>
        </authorList>
    </citation>
    <scope>NUCLEOTIDE SEQUENCE [LARGE SCALE GENOMIC DNA]</scope>
    <source>
        <strain evidence="6 7">NRRL 6337</strain>
    </source>
</reference>
<evidence type="ECO:0000313" key="7">
    <source>
        <dbReference type="Proteomes" id="UP000243308"/>
    </source>
</evidence>
<dbReference type="AlphaFoldDB" id="A0A086TIE4"/>
<evidence type="ECO:0000259" key="5">
    <source>
        <dbReference type="Pfam" id="PF01494"/>
    </source>
</evidence>